<dbReference type="Proteomes" id="UP000288096">
    <property type="component" value="Unassembled WGS sequence"/>
</dbReference>
<dbReference type="GO" id="GO:0016887">
    <property type="term" value="F:ATP hydrolysis activity"/>
    <property type="evidence" value="ECO:0007669"/>
    <property type="project" value="InterPro"/>
</dbReference>
<dbReference type="SUPFAM" id="SSF52540">
    <property type="entry name" value="P-loop containing nucleoside triphosphate hydrolases"/>
    <property type="match status" value="1"/>
</dbReference>
<name>A0A401G074_9BACT</name>
<proteinExistence type="predicted"/>
<feature type="domain" description="ABC transporter" evidence="5">
    <location>
        <begin position="6"/>
        <end position="242"/>
    </location>
</feature>
<dbReference type="PROSITE" id="PS50887">
    <property type="entry name" value="GGDEF"/>
    <property type="match status" value="1"/>
</dbReference>
<dbReference type="InterPro" id="IPR029787">
    <property type="entry name" value="Nucleotide_cyclase"/>
</dbReference>
<dbReference type="Gene3D" id="3.30.70.270">
    <property type="match status" value="1"/>
</dbReference>
<dbReference type="InterPro" id="IPR000160">
    <property type="entry name" value="GGDEF_dom"/>
</dbReference>
<dbReference type="CDD" id="cd03261">
    <property type="entry name" value="ABC_Org_Solvent_Resistant"/>
    <property type="match status" value="1"/>
</dbReference>
<evidence type="ECO:0000259" key="5">
    <source>
        <dbReference type="PROSITE" id="PS50893"/>
    </source>
</evidence>
<dbReference type="InterPro" id="IPR017871">
    <property type="entry name" value="ABC_transporter-like_CS"/>
</dbReference>
<protein>
    <submittedName>
        <fullName evidence="6">Diguanylate cyclase</fullName>
    </submittedName>
</protein>
<dbReference type="EMBL" id="BEXT01000001">
    <property type="protein sequence ID" value="GBC62583.1"/>
    <property type="molecule type" value="Genomic_DNA"/>
</dbReference>
<dbReference type="RefSeq" id="WP_124329746.1">
    <property type="nucleotide sequence ID" value="NZ_BEXT01000001.1"/>
</dbReference>
<evidence type="ECO:0000256" key="2">
    <source>
        <dbReference type="ARBA" id="ARBA00022741"/>
    </source>
</evidence>
<dbReference type="Pfam" id="PF00990">
    <property type="entry name" value="GGDEF"/>
    <property type="match status" value="1"/>
</dbReference>
<feature type="domain" description="GGDEF" evidence="4">
    <location>
        <begin position="276"/>
        <end position="403"/>
    </location>
</feature>
<evidence type="ECO:0000256" key="1">
    <source>
        <dbReference type="ARBA" id="ARBA00022448"/>
    </source>
</evidence>
<keyword evidence="2" id="KW-0547">Nucleotide-binding</keyword>
<dbReference type="InterPro" id="IPR027417">
    <property type="entry name" value="P-loop_NTPase"/>
</dbReference>
<dbReference type="SUPFAM" id="SSF55073">
    <property type="entry name" value="Nucleotide cyclase"/>
    <property type="match status" value="1"/>
</dbReference>
<dbReference type="InterPro" id="IPR003439">
    <property type="entry name" value="ABC_transporter-like_ATP-bd"/>
</dbReference>
<sequence length="403" mass="45793">MTQPLIRFENVFKAFGDNQVLRGINLSIRKGEITAIIGKSGEGKSVLLKHIIGLMRHDAGRILYQGQPILQLKKAERKALKRKFSYMFQETALFDSMTVFENIALPLVEKTALSKSEIGDRVREKMHQLDIDNIEDEYPARISGGMKKRVALARALVTDPEIILFDEPTTGLDPIRKNAVHSMISDYQKKFGFTGIVVSHEIPDVFYISQRLIMLDEGRVIFEGKPDDIQKASDPVIRQFIQGLESRHDALTGMTPQPQGERRYREEMARMRRHRNAFSIILLTVENLYEINKMAGYEAEQSALKRFADNVQGHLRLTDVCSRLGMNKIMLLLPRTSREEAEHICRELAENMGTCGVTEIQAYPGFCFSVSAGIAEAEQDKPIELLVAEAESHKNIFYEFKVC</sequence>
<dbReference type="OrthoDB" id="9802264at2"/>
<reference evidence="7" key="1">
    <citation type="submission" date="2017-11" db="EMBL/GenBank/DDBJ databases">
        <authorList>
            <person name="Watanabe M."/>
            <person name="Kojima H."/>
        </authorList>
    </citation>
    <scope>NUCLEOTIDE SEQUENCE [LARGE SCALE GENOMIC DNA]</scope>
    <source>
        <strain evidence="7">Tokyo 01</strain>
    </source>
</reference>
<reference evidence="7" key="2">
    <citation type="submission" date="2019-01" db="EMBL/GenBank/DDBJ databases">
        <title>Genome sequence of Desulfonema ishimotonii strain Tokyo 01.</title>
        <authorList>
            <person name="Fukui M."/>
        </authorList>
    </citation>
    <scope>NUCLEOTIDE SEQUENCE [LARGE SCALE GENOMIC DNA]</scope>
    <source>
        <strain evidence="7">Tokyo 01</strain>
    </source>
</reference>
<accession>A0A401G074</accession>
<dbReference type="Gene3D" id="3.40.50.300">
    <property type="entry name" value="P-loop containing nucleotide triphosphate hydrolases"/>
    <property type="match status" value="1"/>
</dbReference>
<dbReference type="InterPro" id="IPR043128">
    <property type="entry name" value="Rev_trsase/Diguanyl_cyclase"/>
</dbReference>
<dbReference type="PANTHER" id="PTHR43023">
    <property type="entry name" value="PROTEIN TRIGALACTOSYLDIACYLGLYCEROL 3, CHLOROPLASTIC"/>
    <property type="match status" value="1"/>
</dbReference>
<evidence type="ECO:0000313" key="7">
    <source>
        <dbReference type="Proteomes" id="UP000288096"/>
    </source>
</evidence>
<keyword evidence="1" id="KW-0813">Transport</keyword>
<keyword evidence="7" id="KW-1185">Reference proteome</keyword>
<gene>
    <name evidence="6" type="ORF">DENIS_3555</name>
</gene>
<organism evidence="6 7">
    <name type="scientific">Desulfonema ishimotonii</name>
    <dbReference type="NCBI Taxonomy" id="45657"/>
    <lineage>
        <taxon>Bacteria</taxon>
        <taxon>Pseudomonadati</taxon>
        <taxon>Thermodesulfobacteriota</taxon>
        <taxon>Desulfobacteria</taxon>
        <taxon>Desulfobacterales</taxon>
        <taxon>Desulfococcaceae</taxon>
        <taxon>Desulfonema</taxon>
    </lineage>
</organism>
<dbReference type="PANTHER" id="PTHR43023:SF6">
    <property type="entry name" value="INTERMEMBRANE PHOSPHOLIPID TRANSPORT SYSTEM ATP-BINDING PROTEIN MLAF"/>
    <property type="match status" value="1"/>
</dbReference>
<evidence type="ECO:0000259" key="4">
    <source>
        <dbReference type="PROSITE" id="PS50887"/>
    </source>
</evidence>
<keyword evidence="3" id="KW-0067">ATP-binding</keyword>
<dbReference type="InterPro" id="IPR003593">
    <property type="entry name" value="AAA+_ATPase"/>
</dbReference>
<dbReference type="PROSITE" id="PS00211">
    <property type="entry name" value="ABC_TRANSPORTER_1"/>
    <property type="match status" value="1"/>
</dbReference>
<evidence type="ECO:0000256" key="3">
    <source>
        <dbReference type="ARBA" id="ARBA00022840"/>
    </source>
</evidence>
<dbReference type="PROSITE" id="PS50893">
    <property type="entry name" value="ABC_TRANSPORTER_2"/>
    <property type="match status" value="1"/>
</dbReference>
<dbReference type="SMART" id="SM00382">
    <property type="entry name" value="AAA"/>
    <property type="match status" value="1"/>
</dbReference>
<dbReference type="Pfam" id="PF00005">
    <property type="entry name" value="ABC_tran"/>
    <property type="match status" value="1"/>
</dbReference>
<dbReference type="GO" id="GO:0005524">
    <property type="term" value="F:ATP binding"/>
    <property type="evidence" value="ECO:0007669"/>
    <property type="project" value="UniProtKB-KW"/>
</dbReference>
<evidence type="ECO:0000313" key="6">
    <source>
        <dbReference type="EMBL" id="GBC62583.1"/>
    </source>
</evidence>
<comment type="caution">
    <text evidence="6">The sequence shown here is derived from an EMBL/GenBank/DDBJ whole genome shotgun (WGS) entry which is preliminary data.</text>
</comment>
<dbReference type="AlphaFoldDB" id="A0A401G074"/>
<dbReference type="NCBIfam" id="TIGR00254">
    <property type="entry name" value="GGDEF"/>
    <property type="match status" value="1"/>
</dbReference>
<dbReference type="SMART" id="SM00267">
    <property type="entry name" value="GGDEF"/>
    <property type="match status" value="1"/>
</dbReference>